<name>A0ABS8VU41_9PROT</name>
<dbReference type="Proteomes" id="UP001521074">
    <property type="component" value="Unassembled WGS sequence"/>
</dbReference>
<sequence length="537" mass="59659">MKNQTQSKSFLDRNESLAGRIKTSLLHQKSKIALFTFTAFLSPLYDRDAQAETTLVSAKNVTIMGALDIGGAAFFLPNTNFGAGSYEPRKDGSYIKNKNSSYGELYGKPMLSGRWDTQWGFNVFGMISAIGSTTLGDGDAQSISQTSGTPRAVTLEDANLGVEIPLHLLKGNQKLIIEGGRQRFQIDDGFMIGKGAYSSGSRGAWWYAPRFAFSGPGVVKFEADSVRADVFMLENNSDNDQDQGYDRPKTKFEGFDVTWFRNKPGGHGASLYEDRAAYVTLTYLHVRDSDSSSHYNYNYRGSRDGMNVASLSWGGTPIPIKSLGISKNFTFYGDFVAEENSHARNGYQSTEAYGMYFEPGYIFSKLPWKPYVFYRYTRFGGAKNSHGSVKRNYDPLFLYDGRRYTYGGYWPGEIVGMYLSPLSDVEIHQFNITAVPPVHILRKDDELTIGAHFYDLRLLYPGGMGLPQNTKRHISDEIDFSAEYKYDETLSGAVAGGVAFSGPTAKAFARSGIPEGYSTPSIGQHAGIIEAYFYKHF</sequence>
<comment type="caution">
    <text evidence="1">The sequence shown here is derived from an EMBL/GenBank/DDBJ whole genome shotgun (WGS) entry which is preliminary data.</text>
</comment>
<dbReference type="EMBL" id="JAJSOJ010000039">
    <property type="protein sequence ID" value="MCE0744512.1"/>
    <property type="molecule type" value="Genomic_DNA"/>
</dbReference>
<protein>
    <recommendedName>
        <fullName evidence="3">Alginate export domain-containing protein</fullName>
    </recommendedName>
</protein>
<gene>
    <name evidence="1" type="ORF">LWC05_11515</name>
</gene>
<proteinExistence type="predicted"/>
<keyword evidence="2" id="KW-1185">Reference proteome</keyword>
<reference evidence="1 2" key="1">
    <citation type="submission" date="2021-12" db="EMBL/GenBank/DDBJ databases">
        <title>Genome sequence of Acetobacter sicerae DmPark20a_162.</title>
        <authorList>
            <person name="Chaston J.M."/>
        </authorList>
    </citation>
    <scope>NUCLEOTIDE SEQUENCE [LARGE SCALE GENOMIC DNA]</scope>
    <source>
        <strain evidence="1 2">DmPark20a_162</strain>
    </source>
</reference>
<evidence type="ECO:0008006" key="3">
    <source>
        <dbReference type="Google" id="ProtNLM"/>
    </source>
</evidence>
<organism evidence="1 2">
    <name type="scientific">Acetobacter sicerae</name>
    <dbReference type="NCBI Taxonomy" id="85325"/>
    <lineage>
        <taxon>Bacteria</taxon>
        <taxon>Pseudomonadati</taxon>
        <taxon>Pseudomonadota</taxon>
        <taxon>Alphaproteobacteria</taxon>
        <taxon>Acetobacterales</taxon>
        <taxon>Acetobacteraceae</taxon>
        <taxon>Acetobacter</taxon>
    </lineage>
</organism>
<dbReference type="RefSeq" id="WP_232878309.1">
    <property type="nucleotide sequence ID" value="NZ_JAJSOJ010000039.1"/>
</dbReference>
<evidence type="ECO:0000313" key="1">
    <source>
        <dbReference type="EMBL" id="MCE0744512.1"/>
    </source>
</evidence>
<accession>A0ABS8VU41</accession>
<evidence type="ECO:0000313" key="2">
    <source>
        <dbReference type="Proteomes" id="UP001521074"/>
    </source>
</evidence>